<comment type="caution">
    <text evidence="2">The sequence shown here is derived from an EMBL/GenBank/DDBJ whole genome shotgun (WGS) entry which is preliminary data.</text>
</comment>
<evidence type="ECO:0000313" key="2">
    <source>
        <dbReference type="EMBL" id="MBC5680768.1"/>
    </source>
</evidence>
<evidence type="ECO:0000313" key="3">
    <source>
        <dbReference type="Proteomes" id="UP000628463"/>
    </source>
</evidence>
<proteinExistence type="predicted"/>
<dbReference type="Proteomes" id="UP000628463">
    <property type="component" value="Unassembled WGS sequence"/>
</dbReference>
<feature type="signal peptide" evidence="1">
    <location>
        <begin position="1"/>
        <end position="19"/>
    </location>
</feature>
<accession>A0ABR7G012</accession>
<dbReference type="Pfam" id="PF14014">
    <property type="entry name" value="DUF4230"/>
    <property type="match status" value="1"/>
</dbReference>
<feature type="chain" id="PRO_5047327979" evidence="1">
    <location>
        <begin position="20"/>
        <end position="190"/>
    </location>
</feature>
<keyword evidence="1" id="KW-0732">Signal</keyword>
<keyword evidence="3" id="KW-1185">Reference proteome</keyword>
<name>A0ABR7G012_9FIRM</name>
<protein>
    <submittedName>
        <fullName evidence="2">DUF4230 domain-containing protein</fullName>
    </submittedName>
</protein>
<gene>
    <name evidence="2" type="ORF">H8S01_07325</name>
</gene>
<dbReference type="EMBL" id="JACOPD010000004">
    <property type="protein sequence ID" value="MBC5680768.1"/>
    <property type="molecule type" value="Genomic_DNA"/>
</dbReference>
<reference evidence="2 3" key="1">
    <citation type="submission" date="2020-08" db="EMBL/GenBank/DDBJ databases">
        <title>Genome public.</title>
        <authorList>
            <person name="Liu C."/>
            <person name="Sun Q."/>
        </authorList>
    </citation>
    <scope>NUCLEOTIDE SEQUENCE [LARGE SCALE GENOMIC DNA]</scope>
    <source>
        <strain evidence="2 3">NSJ-43</strain>
    </source>
</reference>
<organism evidence="2 3">
    <name type="scientific">Lachnospira hominis</name>
    <name type="common">ex Liu et al. 2021</name>
    <dbReference type="NCBI Taxonomy" id="2763051"/>
    <lineage>
        <taxon>Bacteria</taxon>
        <taxon>Bacillati</taxon>
        <taxon>Bacillota</taxon>
        <taxon>Clostridia</taxon>
        <taxon>Lachnospirales</taxon>
        <taxon>Lachnospiraceae</taxon>
        <taxon>Lachnospira</taxon>
    </lineage>
</organism>
<dbReference type="InterPro" id="IPR025324">
    <property type="entry name" value="DUF4230"/>
</dbReference>
<evidence type="ECO:0000256" key="1">
    <source>
        <dbReference type="SAM" id="SignalP"/>
    </source>
</evidence>
<sequence>MFKKILLLIISLVIALPLAGCEKKEADFSETKAICELATLKCYYHNTSELKQDSSGIGKWFGNIGYKKAWIEYDGIVKLGIDASKVKIEPNGNKVKVYVPNATILGVDVDVASISEAVSETGWFTKITTEERAETQKKAQEDMKAKAESNTALLSQATQRAKDTIKDYILNVGSLIGVEYEIEWMVDNNA</sequence>